<dbReference type="AlphaFoldDB" id="B6EI12"/>
<dbReference type="HOGENOM" id="CLU_2290487_0_0_6"/>
<evidence type="ECO:0000313" key="1">
    <source>
        <dbReference type="EMBL" id="CAQ78594.1"/>
    </source>
</evidence>
<name>B6EI12_ALISL</name>
<dbReference type="Proteomes" id="UP000001730">
    <property type="component" value="Chromosome 1"/>
</dbReference>
<accession>B6EI12</accession>
<gene>
    <name evidence="1" type="ordered locus">VSAL_I0909</name>
</gene>
<evidence type="ECO:0008006" key="3">
    <source>
        <dbReference type="Google" id="ProtNLM"/>
    </source>
</evidence>
<protein>
    <recommendedName>
        <fullName evidence="3">Chromosome segregation ATPase</fullName>
    </recommendedName>
</protein>
<dbReference type="RefSeq" id="WP_012549684.1">
    <property type="nucleotide sequence ID" value="NC_011312.1"/>
</dbReference>
<dbReference type="EMBL" id="FM178379">
    <property type="protein sequence ID" value="CAQ78594.1"/>
    <property type="molecule type" value="Genomic_DNA"/>
</dbReference>
<dbReference type="eggNOG" id="ENOG5031NDU">
    <property type="taxonomic scope" value="Bacteria"/>
</dbReference>
<sequence>MVSIQGLPPALIQKQQAVGKKNQVKKAGGDKASVSQPSQVAKAVTNHIKHLDASAYADSRLQYDLPEGRNRHAMEEYMDIMLQKRRDELAQLVGVDLYI</sequence>
<keyword evidence="2" id="KW-1185">Reference proteome</keyword>
<evidence type="ECO:0000313" key="2">
    <source>
        <dbReference type="Proteomes" id="UP000001730"/>
    </source>
</evidence>
<organism evidence="1 2">
    <name type="scientific">Aliivibrio salmonicida (strain LFI1238)</name>
    <name type="common">Vibrio salmonicida (strain LFI1238)</name>
    <dbReference type="NCBI Taxonomy" id="316275"/>
    <lineage>
        <taxon>Bacteria</taxon>
        <taxon>Pseudomonadati</taxon>
        <taxon>Pseudomonadota</taxon>
        <taxon>Gammaproteobacteria</taxon>
        <taxon>Vibrionales</taxon>
        <taxon>Vibrionaceae</taxon>
        <taxon>Aliivibrio</taxon>
    </lineage>
</organism>
<reference evidence="1 2" key="1">
    <citation type="journal article" date="2008" name="BMC Genomics">
        <title>The genome sequence of the fish pathogen Aliivibrio salmonicida strain LFI1238 shows extensive evidence of gene decay.</title>
        <authorList>
            <person name="Hjerde E."/>
            <person name="Lorentzen M.S."/>
            <person name="Holden M.T."/>
            <person name="Seeger K."/>
            <person name="Paulsen S."/>
            <person name="Bason N."/>
            <person name="Churcher C."/>
            <person name="Harris D."/>
            <person name="Norbertczak H."/>
            <person name="Quail M.A."/>
            <person name="Sanders S."/>
            <person name="Thurston S."/>
            <person name="Parkhill J."/>
            <person name="Willassen N.P."/>
            <person name="Thomson N.R."/>
        </authorList>
    </citation>
    <scope>NUCLEOTIDE SEQUENCE [LARGE SCALE GENOMIC DNA]</scope>
    <source>
        <strain evidence="1 2">LFI1238</strain>
    </source>
</reference>
<dbReference type="KEGG" id="vsa:VSAL_I0909"/>
<proteinExistence type="predicted"/>